<feature type="transmembrane region" description="Helical" evidence="12">
    <location>
        <begin position="69"/>
        <end position="90"/>
    </location>
</feature>
<protein>
    <recommendedName>
        <fullName evidence="12">Elongation of fatty acids protein</fullName>
        <ecNumber evidence="12">2.3.1.-</ecNumber>
    </recommendedName>
</protein>
<feature type="transmembrane region" description="Helical" evidence="12">
    <location>
        <begin position="245"/>
        <end position="265"/>
    </location>
</feature>
<dbReference type="PANTHER" id="PTHR11157">
    <property type="entry name" value="FATTY ACID ACYL TRANSFERASE-RELATED"/>
    <property type="match status" value="1"/>
</dbReference>
<evidence type="ECO:0000256" key="3">
    <source>
        <dbReference type="ARBA" id="ARBA00022516"/>
    </source>
</evidence>
<keyword evidence="3 12" id="KW-0444">Lipid biosynthesis</keyword>
<evidence type="ECO:0000256" key="10">
    <source>
        <dbReference type="ARBA" id="ARBA00023160"/>
    </source>
</evidence>
<dbReference type="OrthoDB" id="434092at2759"/>
<evidence type="ECO:0000256" key="5">
    <source>
        <dbReference type="ARBA" id="ARBA00022692"/>
    </source>
</evidence>
<evidence type="ECO:0000256" key="6">
    <source>
        <dbReference type="ARBA" id="ARBA00022832"/>
    </source>
</evidence>
<keyword evidence="4 12" id="KW-0808">Transferase</keyword>
<comment type="subcellular location">
    <subcellularLocation>
        <location evidence="1">Membrane</location>
        <topology evidence="1">Multi-pass membrane protein</topology>
    </subcellularLocation>
</comment>
<gene>
    <name evidence="14" type="ORF">IE81DRAFT_360311</name>
</gene>
<evidence type="ECO:0000256" key="8">
    <source>
        <dbReference type="ARBA" id="ARBA00023098"/>
    </source>
</evidence>
<dbReference type="Pfam" id="PF01151">
    <property type="entry name" value="ELO"/>
    <property type="match status" value="1"/>
</dbReference>
<evidence type="ECO:0000313" key="15">
    <source>
        <dbReference type="Proteomes" id="UP000245783"/>
    </source>
</evidence>
<feature type="transmembrane region" description="Helical" evidence="12">
    <location>
        <begin position="202"/>
        <end position="225"/>
    </location>
</feature>
<evidence type="ECO:0000256" key="2">
    <source>
        <dbReference type="ARBA" id="ARBA00007263"/>
    </source>
</evidence>
<dbReference type="InParanoid" id="A0A316VZ73"/>
<dbReference type="GO" id="GO:0034626">
    <property type="term" value="P:fatty acid elongation, polyunsaturated fatty acid"/>
    <property type="evidence" value="ECO:0007669"/>
    <property type="project" value="TreeGrafter"/>
</dbReference>
<keyword evidence="5 12" id="KW-0812">Transmembrane</keyword>
<keyword evidence="9 12" id="KW-0472">Membrane</keyword>
<keyword evidence="8 12" id="KW-0443">Lipid metabolism</keyword>
<keyword evidence="7 12" id="KW-1133">Transmembrane helix</keyword>
<dbReference type="EC" id="2.3.1.-" evidence="12"/>
<keyword evidence="6 12" id="KW-0276">Fatty acid metabolism</keyword>
<evidence type="ECO:0000313" key="14">
    <source>
        <dbReference type="EMBL" id="PWN40795.1"/>
    </source>
</evidence>
<dbReference type="EMBL" id="KZ819406">
    <property type="protein sequence ID" value="PWN40795.1"/>
    <property type="molecule type" value="Genomic_DNA"/>
</dbReference>
<evidence type="ECO:0000256" key="11">
    <source>
        <dbReference type="ARBA" id="ARBA00047375"/>
    </source>
</evidence>
<keyword evidence="10 12" id="KW-0275">Fatty acid biosynthesis</keyword>
<dbReference type="GO" id="GO:0019367">
    <property type="term" value="P:fatty acid elongation, saturated fatty acid"/>
    <property type="evidence" value="ECO:0007669"/>
    <property type="project" value="TreeGrafter"/>
</dbReference>
<comment type="catalytic activity">
    <reaction evidence="11">
        <text>a very-long-chain acyl-CoA + malonyl-CoA + H(+) = a very-long-chain 3-oxoacyl-CoA + CO2 + CoA</text>
        <dbReference type="Rhea" id="RHEA:32727"/>
        <dbReference type="ChEBI" id="CHEBI:15378"/>
        <dbReference type="ChEBI" id="CHEBI:16526"/>
        <dbReference type="ChEBI" id="CHEBI:57287"/>
        <dbReference type="ChEBI" id="CHEBI:57384"/>
        <dbReference type="ChEBI" id="CHEBI:90725"/>
        <dbReference type="ChEBI" id="CHEBI:90736"/>
        <dbReference type="EC" id="2.3.1.199"/>
    </reaction>
</comment>
<dbReference type="GO" id="GO:0034625">
    <property type="term" value="P:fatty acid elongation, monounsaturated fatty acid"/>
    <property type="evidence" value="ECO:0007669"/>
    <property type="project" value="TreeGrafter"/>
</dbReference>
<dbReference type="PANTHER" id="PTHR11157:SF134">
    <property type="entry name" value="ELONGATION OF FATTY ACIDS PROTEIN 1-RELATED"/>
    <property type="match status" value="1"/>
</dbReference>
<feature type="transmembrane region" description="Helical" evidence="12">
    <location>
        <begin position="171"/>
        <end position="190"/>
    </location>
</feature>
<dbReference type="Proteomes" id="UP000245783">
    <property type="component" value="Unassembled WGS sequence"/>
</dbReference>
<dbReference type="RefSeq" id="XP_025367955.1">
    <property type="nucleotide sequence ID" value="XM_025516715.1"/>
</dbReference>
<dbReference type="GeneID" id="37038585"/>
<evidence type="ECO:0000256" key="13">
    <source>
        <dbReference type="SAM" id="MobiDB-lite"/>
    </source>
</evidence>
<dbReference type="InterPro" id="IPR002076">
    <property type="entry name" value="ELO_fam"/>
</dbReference>
<name>A0A316VZ73_9BASI</name>
<reference evidence="14 15" key="1">
    <citation type="journal article" date="2018" name="Mol. Biol. Evol.">
        <title>Broad Genomic Sampling Reveals a Smut Pathogenic Ancestry of the Fungal Clade Ustilaginomycotina.</title>
        <authorList>
            <person name="Kijpornyongpan T."/>
            <person name="Mondo S.J."/>
            <person name="Barry K."/>
            <person name="Sandor L."/>
            <person name="Lee J."/>
            <person name="Lipzen A."/>
            <person name="Pangilinan J."/>
            <person name="LaButti K."/>
            <person name="Hainaut M."/>
            <person name="Henrissat B."/>
            <person name="Grigoriev I.V."/>
            <person name="Spatafora J.W."/>
            <person name="Aime M.C."/>
        </authorList>
    </citation>
    <scope>NUCLEOTIDE SEQUENCE [LARGE SCALE GENOMIC DNA]</scope>
    <source>
        <strain evidence="14 15">MCA 4658</strain>
    </source>
</reference>
<dbReference type="GO" id="GO:0030148">
    <property type="term" value="P:sphingolipid biosynthetic process"/>
    <property type="evidence" value="ECO:0007669"/>
    <property type="project" value="TreeGrafter"/>
</dbReference>
<sequence>MTLRNAVLSVVPLTVRDATPTAWLQWTPYETPLSNPTSAAAWILFWLAGIFTGRAYMRSKAPFGKSLKWPFFVHNVLLSAGSGLLLALVLEEILPIWKAHGFFYAICDKGAFTSKLETYYIINYYFKYYELFDTVFLVLKKKPLTTLHVYHHSATALLCFSQLYGQTSVQWVVISLNLFVHLIMYAYYALTALRIPCPWKRLVTIAQITQFVIDLIIVYFASWQHYAWKWNFRALTCGDCAGREYAAWAGMAVLTSYLLLFVDFYKRSYAPKRRATRDGTSSPRNAEKGPAAGRDASAQNASRTAASAGDWKK</sequence>
<dbReference type="GO" id="GO:0005789">
    <property type="term" value="C:endoplasmic reticulum membrane"/>
    <property type="evidence" value="ECO:0007669"/>
    <property type="project" value="TreeGrafter"/>
</dbReference>
<evidence type="ECO:0000256" key="9">
    <source>
        <dbReference type="ARBA" id="ARBA00023136"/>
    </source>
</evidence>
<evidence type="ECO:0000256" key="4">
    <source>
        <dbReference type="ARBA" id="ARBA00022679"/>
    </source>
</evidence>
<dbReference type="AlphaFoldDB" id="A0A316VZ73"/>
<evidence type="ECO:0000256" key="1">
    <source>
        <dbReference type="ARBA" id="ARBA00004141"/>
    </source>
</evidence>
<dbReference type="FunCoup" id="A0A316VZ73">
    <property type="interactions" value="252"/>
</dbReference>
<evidence type="ECO:0000256" key="7">
    <source>
        <dbReference type="ARBA" id="ARBA00022989"/>
    </source>
</evidence>
<feature type="transmembrane region" description="Helical" evidence="12">
    <location>
        <begin position="39"/>
        <end position="57"/>
    </location>
</feature>
<dbReference type="STRING" id="1522189.A0A316VZ73"/>
<evidence type="ECO:0000256" key="12">
    <source>
        <dbReference type="RuleBase" id="RU361115"/>
    </source>
</evidence>
<comment type="catalytic activity">
    <reaction evidence="12">
        <text>an acyl-CoA + malonyl-CoA + H(+) = a 3-oxoacyl-CoA + CO2 + CoA</text>
        <dbReference type="Rhea" id="RHEA:50252"/>
        <dbReference type="ChEBI" id="CHEBI:15378"/>
        <dbReference type="ChEBI" id="CHEBI:16526"/>
        <dbReference type="ChEBI" id="CHEBI:57287"/>
        <dbReference type="ChEBI" id="CHEBI:57384"/>
        <dbReference type="ChEBI" id="CHEBI:58342"/>
        <dbReference type="ChEBI" id="CHEBI:90726"/>
    </reaction>
    <physiologicalReaction direction="left-to-right" evidence="12">
        <dbReference type="Rhea" id="RHEA:50253"/>
    </physiologicalReaction>
</comment>
<feature type="region of interest" description="Disordered" evidence="13">
    <location>
        <begin position="273"/>
        <end position="313"/>
    </location>
</feature>
<proteinExistence type="inferred from homology"/>
<comment type="similarity">
    <text evidence="2 12">Belongs to the ELO family.</text>
</comment>
<dbReference type="GO" id="GO:0042761">
    <property type="term" value="P:very long-chain fatty acid biosynthetic process"/>
    <property type="evidence" value="ECO:0007669"/>
    <property type="project" value="TreeGrafter"/>
</dbReference>
<dbReference type="GO" id="GO:0009922">
    <property type="term" value="F:fatty acid elongase activity"/>
    <property type="evidence" value="ECO:0007669"/>
    <property type="project" value="UniProtKB-EC"/>
</dbReference>
<organism evidence="14 15">
    <name type="scientific">Ceraceosorus guamensis</name>
    <dbReference type="NCBI Taxonomy" id="1522189"/>
    <lineage>
        <taxon>Eukaryota</taxon>
        <taxon>Fungi</taxon>
        <taxon>Dikarya</taxon>
        <taxon>Basidiomycota</taxon>
        <taxon>Ustilaginomycotina</taxon>
        <taxon>Exobasidiomycetes</taxon>
        <taxon>Ceraceosorales</taxon>
        <taxon>Ceraceosoraceae</taxon>
        <taxon>Ceraceosorus</taxon>
    </lineage>
</organism>
<accession>A0A316VZ73</accession>
<keyword evidence="15" id="KW-1185">Reference proteome</keyword>